<evidence type="ECO:0000256" key="4">
    <source>
        <dbReference type="ARBA" id="ARBA00017063"/>
    </source>
</evidence>
<evidence type="ECO:0000256" key="7">
    <source>
        <dbReference type="SAM" id="MobiDB-lite"/>
    </source>
</evidence>
<dbReference type="GeneID" id="63677980"/>
<evidence type="ECO:0000313" key="8">
    <source>
        <dbReference type="EMBL" id="KIH87799.1"/>
    </source>
</evidence>
<name>A0A0C2ENT8_9PEZI</name>
<evidence type="ECO:0000256" key="3">
    <source>
        <dbReference type="ARBA" id="ARBA00005229"/>
    </source>
</evidence>
<dbReference type="Pfam" id="PF16815">
    <property type="entry name" value="HRI1"/>
    <property type="match status" value="1"/>
</dbReference>
<evidence type="ECO:0000313" key="9">
    <source>
        <dbReference type="Proteomes" id="UP000031575"/>
    </source>
</evidence>
<proteinExistence type="inferred from homology"/>
<reference evidence="8 9" key="1">
    <citation type="journal article" date="2014" name="BMC Genomics">
        <title>Comparative genomics of the major fungal agents of human and animal Sporotrichosis: Sporothrix schenckii and Sporothrix brasiliensis.</title>
        <authorList>
            <person name="Teixeira M.M."/>
            <person name="de Almeida L.G."/>
            <person name="Kubitschek-Barreira P."/>
            <person name="Alves F.L."/>
            <person name="Kioshima E.S."/>
            <person name="Abadio A.K."/>
            <person name="Fernandes L."/>
            <person name="Derengowski L.S."/>
            <person name="Ferreira K.S."/>
            <person name="Souza R.C."/>
            <person name="Ruiz J.C."/>
            <person name="de Andrade N.C."/>
            <person name="Paes H.C."/>
            <person name="Nicola A.M."/>
            <person name="Albuquerque P."/>
            <person name="Gerber A.L."/>
            <person name="Martins V.P."/>
            <person name="Peconick L.D."/>
            <person name="Neto A.V."/>
            <person name="Chaucanez C.B."/>
            <person name="Silva P.A."/>
            <person name="Cunha O.L."/>
            <person name="de Oliveira F.F."/>
            <person name="dos Santos T.C."/>
            <person name="Barros A.L."/>
            <person name="Soares M.A."/>
            <person name="de Oliveira L.M."/>
            <person name="Marini M.M."/>
            <person name="Villalobos-Duno H."/>
            <person name="Cunha M.M."/>
            <person name="de Hoog S."/>
            <person name="da Silveira J.F."/>
            <person name="Henrissat B."/>
            <person name="Nino-Vega G.A."/>
            <person name="Cisalpino P.S."/>
            <person name="Mora-Montes H.M."/>
            <person name="Almeida S.R."/>
            <person name="Stajich J.E."/>
            <person name="Lopes-Bezerra L.M."/>
            <person name="Vasconcelos A.T."/>
            <person name="Felipe M.S."/>
        </authorList>
    </citation>
    <scope>NUCLEOTIDE SEQUENCE [LARGE SCALE GENOMIC DNA]</scope>
    <source>
        <strain evidence="8 9">5110</strain>
    </source>
</reference>
<dbReference type="AlphaFoldDB" id="A0A0C2ENT8"/>
<dbReference type="InterPro" id="IPR031818">
    <property type="entry name" value="Hri1"/>
</dbReference>
<feature type="region of interest" description="Disordered" evidence="7">
    <location>
        <begin position="184"/>
        <end position="203"/>
    </location>
</feature>
<evidence type="ECO:0000256" key="1">
    <source>
        <dbReference type="ARBA" id="ARBA00004123"/>
    </source>
</evidence>
<keyword evidence="9" id="KW-1185">Reference proteome</keyword>
<evidence type="ECO:0000256" key="5">
    <source>
        <dbReference type="ARBA" id="ARBA00022490"/>
    </source>
</evidence>
<comment type="caution">
    <text evidence="8">The sequence shown here is derived from an EMBL/GenBank/DDBJ whole genome shotgun (WGS) entry which is preliminary data.</text>
</comment>
<gene>
    <name evidence="8" type="ORF">SPBR_04782</name>
</gene>
<dbReference type="OrthoDB" id="4045395at2759"/>
<sequence>MARLSTRLSIRWGDDPASEPTTTLVMSVGGYFMDLRVVKSDNAVDWAFAGTRDIVARAPQLHCRWHHTIDSRNAFAPDEGWFQDLPSGNRDGDGNGDGHYSDSLETGRMACAERGGAVTAYEEVWRTLPTDGARAWIVKREEDAATTTSNITFLGRVGREYFAMVQARGGGPLTVQRETLEAANKGHEGHEGHERQQGQEGYNGKERWVVKYRSGDAPLPSLAANKLSAFPNEETWTEGDKVDVFGDVYTDRAERHHPLHAHGARRPAAANGIRRALEVAEARAQGRKRDGHAGGCVGAREGLHPRQTRKRVVGRVVHQLGGTPLGRRAVQMVGVCDEPAAGVSMGSELGRIRINAGVPVRRALDVGVLARPVRQQQVDAAGRAKLGLEDGQRGVQRRGVLQQAPGQHVHGQVAVGRALRAGADRVHAEPKPGAVHADLADDARLAQEHEALDAGLRCRLRCRLRYYIKRHHALVQLLEPVPVLRQKHPTAVRAHHLLRQRRAPVRVVGQRNLAPHIQRQHVVPRQPTAGSVGNPLHLLQNCRVAALQTAGKLVDGPRARLRPREPDRLVEKGRVRGHVLVYLVGDGPAVREADLVRRAGASDGLDEARLRHGGMTDVVDEKTLCV</sequence>
<comment type="subcellular location">
    <subcellularLocation>
        <location evidence="2">Cytoplasm</location>
    </subcellularLocation>
    <subcellularLocation>
        <location evidence="1">Nucleus</location>
    </subcellularLocation>
</comment>
<evidence type="ECO:0000256" key="6">
    <source>
        <dbReference type="ARBA" id="ARBA00023242"/>
    </source>
</evidence>
<dbReference type="HOGENOM" id="CLU_436907_0_0_1"/>
<protein>
    <recommendedName>
        <fullName evidence="4">Protein HRI1</fullName>
    </recommendedName>
</protein>
<comment type="similarity">
    <text evidence="3">Belongs to the HRI1 family.</text>
</comment>
<dbReference type="InterPro" id="IPR043047">
    <property type="entry name" value="Hri1_N_sf"/>
</dbReference>
<dbReference type="InterPro" id="IPR038744">
    <property type="entry name" value="Hri1_N"/>
</dbReference>
<dbReference type="GO" id="GO:0005634">
    <property type="term" value="C:nucleus"/>
    <property type="evidence" value="ECO:0007669"/>
    <property type="project" value="UniProtKB-SubCell"/>
</dbReference>
<keyword evidence="5" id="KW-0963">Cytoplasm</keyword>
<dbReference type="CDD" id="cd11692">
    <property type="entry name" value="HRI1_N_like"/>
    <property type="match status" value="1"/>
</dbReference>
<dbReference type="VEuPathDB" id="FungiDB:SPBR_04782"/>
<dbReference type="GO" id="GO:0005737">
    <property type="term" value="C:cytoplasm"/>
    <property type="evidence" value="ECO:0007669"/>
    <property type="project" value="UniProtKB-SubCell"/>
</dbReference>
<dbReference type="Proteomes" id="UP000031575">
    <property type="component" value="Unassembled WGS sequence"/>
</dbReference>
<dbReference type="RefSeq" id="XP_040615809.1">
    <property type="nucleotide sequence ID" value="XM_040763059.1"/>
</dbReference>
<keyword evidence="6" id="KW-0539">Nucleus</keyword>
<evidence type="ECO:0000256" key="2">
    <source>
        <dbReference type="ARBA" id="ARBA00004496"/>
    </source>
</evidence>
<dbReference type="Gene3D" id="2.40.128.320">
    <property type="entry name" value="Protein HRI1, N-terminal domain"/>
    <property type="match status" value="1"/>
</dbReference>
<accession>A0A0C2ENT8</accession>
<dbReference type="EMBL" id="AWTV01000010">
    <property type="protein sequence ID" value="KIH87799.1"/>
    <property type="molecule type" value="Genomic_DNA"/>
</dbReference>
<organism evidence="8 9">
    <name type="scientific">Sporothrix brasiliensis 5110</name>
    <dbReference type="NCBI Taxonomy" id="1398154"/>
    <lineage>
        <taxon>Eukaryota</taxon>
        <taxon>Fungi</taxon>
        <taxon>Dikarya</taxon>
        <taxon>Ascomycota</taxon>
        <taxon>Pezizomycotina</taxon>
        <taxon>Sordariomycetes</taxon>
        <taxon>Sordariomycetidae</taxon>
        <taxon>Ophiostomatales</taxon>
        <taxon>Ophiostomataceae</taxon>
        <taxon>Sporothrix</taxon>
    </lineage>
</organism>